<feature type="domain" description="DUF6259" evidence="1">
    <location>
        <begin position="281"/>
        <end position="534"/>
    </location>
</feature>
<protein>
    <recommendedName>
        <fullName evidence="1">DUF6259 domain-containing protein</fullName>
    </recommendedName>
</protein>
<accession>A0A3D9IJJ8</accession>
<dbReference type="OrthoDB" id="5077666at2"/>
<name>A0A3D9IJJ8_9BACL</name>
<evidence type="ECO:0000313" key="2">
    <source>
        <dbReference type="EMBL" id="RED61908.1"/>
    </source>
</evidence>
<evidence type="ECO:0000313" key="3">
    <source>
        <dbReference type="Proteomes" id="UP000256977"/>
    </source>
</evidence>
<dbReference type="EMBL" id="QRDZ01000028">
    <property type="protein sequence ID" value="RED61908.1"/>
    <property type="molecule type" value="Genomic_DNA"/>
</dbReference>
<proteinExistence type="predicted"/>
<gene>
    <name evidence="2" type="ORF">DFP98_12816</name>
</gene>
<comment type="caution">
    <text evidence="2">The sequence shown here is derived from an EMBL/GenBank/DDBJ whole genome shotgun (WGS) entry which is preliminary data.</text>
</comment>
<dbReference type="Pfam" id="PF19773">
    <property type="entry name" value="DUF6259"/>
    <property type="match status" value="1"/>
</dbReference>
<keyword evidence="3" id="KW-1185">Reference proteome</keyword>
<dbReference type="Proteomes" id="UP000256977">
    <property type="component" value="Unassembled WGS sequence"/>
</dbReference>
<reference evidence="2 3" key="1">
    <citation type="submission" date="2018-07" db="EMBL/GenBank/DDBJ databases">
        <title>Genomic Encyclopedia of Type Strains, Phase III (KMG-III): the genomes of soil and plant-associated and newly described type strains.</title>
        <authorList>
            <person name="Whitman W."/>
        </authorList>
    </citation>
    <scope>NUCLEOTIDE SEQUENCE [LARGE SCALE GENOMIC DNA]</scope>
    <source>
        <strain evidence="2 3">CECT 7287</strain>
    </source>
</reference>
<evidence type="ECO:0000259" key="1">
    <source>
        <dbReference type="Pfam" id="PF19773"/>
    </source>
</evidence>
<organism evidence="2 3">
    <name type="scientific">Cohnella phaseoli</name>
    <dbReference type="NCBI Taxonomy" id="456490"/>
    <lineage>
        <taxon>Bacteria</taxon>
        <taxon>Bacillati</taxon>
        <taxon>Bacillota</taxon>
        <taxon>Bacilli</taxon>
        <taxon>Bacillales</taxon>
        <taxon>Paenibacillaceae</taxon>
        <taxon>Cohnella</taxon>
    </lineage>
</organism>
<dbReference type="RefSeq" id="WP_116063937.1">
    <property type="nucleotide sequence ID" value="NZ_QRDZ01000028.1"/>
</dbReference>
<dbReference type="AlphaFoldDB" id="A0A3D9IJJ8"/>
<dbReference type="InterPro" id="IPR046226">
    <property type="entry name" value="DUF6259"/>
</dbReference>
<sequence length="714" mass="78079">MTNTPIRATFLVMVMTVLLLSSFQMPKMASAAVSTVYSNSGGTITLSNTLIELKWKTTNGTLIGLKNKTSGTQHLGGALAGNWTLFANTTTANKWNASLGTMFKGRDADLSSVNATTLTNGIRVDLAFHGVGGKNISVIQHVTVYDNDPVSHWTTEVVNNEPNSTVTAVVTPQLTGVQALSGESLMWPYKEGEIFSNPGTFLRMMQYPVPASMQWMNLYNNNEGLYYAVLDTTAAYKEFRFGYDAGLDPSAGSPRQMSATVWPFAETNDSYISPQVDIGVASEGGWYWGADRYRDWLINTAQWEKGKPTKAMELDAWYMGNVKAYNGSINLNYSDLPGYIQNVDSKGIHNLEVTGWHVDGFDSYYPDYYTLSAAGGDTGLEDAVADIHANGDNIFFYINNHIADIGSDWYASNAGVSNLQKVDGTYFPESYGNGRSFYAMSPHSSAWINQLKDRANFLRDIGADGIWWDQMAEMDAVLDYNSAAGHSSPATSFSEGYKEMMDAIHWDFSSHGTNTNYVFAMEGVSDYYSYFVDLNGMMWGRSLGYVPQQAPQVTRYTIPAKFLGLPTAGKAKGSLDEYAWAFTMGNPLLVDTVTPNANVFPRYTDIYKSEPTIYFYGTYKDERGLSLSNSNIKGTTIVGENQDRLGIQLRNLSSVSQTVTVTLDYAKLGLAGSTVGSVVNIEGGAAVAYTTGANSVSLTITIPANDVKALKISF</sequence>